<dbReference type="Pfam" id="PF01739">
    <property type="entry name" value="CheR"/>
    <property type="match status" value="1"/>
</dbReference>
<dbReference type="SUPFAM" id="SSF47757">
    <property type="entry name" value="Chemotaxis receptor methyltransferase CheR, N-terminal domain"/>
    <property type="match status" value="1"/>
</dbReference>
<evidence type="ECO:0000259" key="6">
    <source>
        <dbReference type="PROSITE" id="PS50123"/>
    </source>
</evidence>
<dbReference type="InterPro" id="IPR026024">
    <property type="entry name" value="Chemotaxis_MeTrfase_CheR"/>
</dbReference>
<accession>A0A1M5NIS5</accession>
<keyword evidence="5" id="KW-0949">S-adenosyl-L-methionine</keyword>
<dbReference type="PIRSF" id="PIRSF000410">
    <property type="entry name" value="CheR"/>
    <property type="match status" value="1"/>
</dbReference>
<dbReference type="STRING" id="1123382.SAMN02745221_01214"/>
<dbReference type="PANTHER" id="PTHR24422">
    <property type="entry name" value="CHEMOTAXIS PROTEIN METHYLTRANSFERASE"/>
    <property type="match status" value="1"/>
</dbReference>
<dbReference type="SMART" id="SM00138">
    <property type="entry name" value="MeTrc"/>
    <property type="match status" value="1"/>
</dbReference>
<dbReference type="AlphaFoldDB" id="A0A1M5NIS5"/>
<dbReference type="InterPro" id="IPR050903">
    <property type="entry name" value="Bact_Chemotaxis_MeTrfase"/>
</dbReference>
<evidence type="ECO:0000256" key="3">
    <source>
        <dbReference type="ARBA" id="ARBA00022603"/>
    </source>
</evidence>
<evidence type="ECO:0000313" key="7">
    <source>
        <dbReference type="EMBL" id="SHG89392.1"/>
    </source>
</evidence>
<gene>
    <name evidence="7" type="ORF">SAMN02745221_01214</name>
</gene>
<dbReference type="PANTHER" id="PTHR24422:SF19">
    <property type="entry name" value="CHEMOTAXIS PROTEIN METHYLTRANSFERASE"/>
    <property type="match status" value="1"/>
</dbReference>
<dbReference type="PROSITE" id="PS50123">
    <property type="entry name" value="CHER"/>
    <property type="match status" value="1"/>
</dbReference>
<dbReference type="EMBL" id="FQWY01000017">
    <property type="protein sequence ID" value="SHG89392.1"/>
    <property type="molecule type" value="Genomic_DNA"/>
</dbReference>
<name>A0A1M5NIS5_9FIRM</name>
<dbReference type="GO" id="GO:0032259">
    <property type="term" value="P:methylation"/>
    <property type="evidence" value="ECO:0007669"/>
    <property type="project" value="UniProtKB-KW"/>
</dbReference>
<keyword evidence="4 7" id="KW-0808">Transferase</keyword>
<keyword evidence="3 7" id="KW-0489">Methyltransferase</keyword>
<dbReference type="InterPro" id="IPR022641">
    <property type="entry name" value="CheR_N"/>
</dbReference>
<dbReference type="Proteomes" id="UP000242329">
    <property type="component" value="Unassembled WGS sequence"/>
</dbReference>
<comment type="catalytic activity">
    <reaction evidence="1">
        <text>L-glutamyl-[protein] + S-adenosyl-L-methionine = [protein]-L-glutamate 5-O-methyl ester + S-adenosyl-L-homocysteine</text>
        <dbReference type="Rhea" id="RHEA:24452"/>
        <dbReference type="Rhea" id="RHEA-COMP:10208"/>
        <dbReference type="Rhea" id="RHEA-COMP:10311"/>
        <dbReference type="ChEBI" id="CHEBI:29973"/>
        <dbReference type="ChEBI" id="CHEBI:57856"/>
        <dbReference type="ChEBI" id="CHEBI:59789"/>
        <dbReference type="ChEBI" id="CHEBI:82795"/>
        <dbReference type="EC" id="2.1.1.80"/>
    </reaction>
</comment>
<protein>
    <recommendedName>
        <fullName evidence="2">protein-glutamate O-methyltransferase</fullName>
        <ecNumber evidence="2">2.1.1.80</ecNumber>
    </recommendedName>
</protein>
<organism evidence="7 8">
    <name type="scientific">Thermosyntropha lipolytica DSM 11003</name>
    <dbReference type="NCBI Taxonomy" id="1123382"/>
    <lineage>
        <taxon>Bacteria</taxon>
        <taxon>Bacillati</taxon>
        <taxon>Bacillota</taxon>
        <taxon>Clostridia</taxon>
        <taxon>Eubacteriales</taxon>
        <taxon>Syntrophomonadaceae</taxon>
        <taxon>Thermosyntropha</taxon>
    </lineage>
</organism>
<dbReference type="InterPro" id="IPR029063">
    <property type="entry name" value="SAM-dependent_MTases_sf"/>
</dbReference>
<proteinExistence type="predicted"/>
<evidence type="ECO:0000256" key="2">
    <source>
        <dbReference type="ARBA" id="ARBA00012534"/>
    </source>
</evidence>
<dbReference type="SUPFAM" id="SSF53335">
    <property type="entry name" value="S-adenosyl-L-methionine-dependent methyltransferases"/>
    <property type="match status" value="1"/>
</dbReference>
<dbReference type="InterPro" id="IPR000780">
    <property type="entry name" value="CheR_MeTrfase"/>
</dbReference>
<evidence type="ECO:0000256" key="4">
    <source>
        <dbReference type="ARBA" id="ARBA00022679"/>
    </source>
</evidence>
<dbReference type="OrthoDB" id="9816309at2"/>
<dbReference type="EC" id="2.1.1.80" evidence="2"/>
<dbReference type="RefSeq" id="WP_073091569.1">
    <property type="nucleotide sequence ID" value="NZ_FQWY01000017.1"/>
</dbReference>
<dbReference type="CDD" id="cd02440">
    <property type="entry name" value="AdoMet_MTases"/>
    <property type="match status" value="1"/>
</dbReference>
<sequence length="258" mass="30447">MNINSWEWFVAKFEALSKIDLTAYKRPQMERRINSFMRSVGVENYSDFINLLTRDHNIYRKFLDHITINVSEFFRNPTHWEVLRKEVVPMLLKERNSLKIWSAGCSTGEEPYSLAIAAKEDRWPLKEKILATDIDREVLEKADMGLYTAKTIETVPPSYVKKYFVQQGAHYRISDEIKQMVNFKQHNLLRDPFGTDFDLILCRNVVIYFTEETKDKLYRRFAEALRPGGVIFIGSTEQIFNARNIGLKSIFTFFYQKI</sequence>
<evidence type="ECO:0000256" key="5">
    <source>
        <dbReference type="ARBA" id="ARBA00022691"/>
    </source>
</evidence>
<evidence type="ECO:0000313" key="8">
    <source>
        <dbReference type="Proteomes" id="UP000242329"/>
    </source>
</evidence>
<dbReference type="PRINTS" id="PR00996">
    <property type="entry name" value="CHERMTFRASE"/>
</dbReference>
<keyword evidence="8" id="KW-1185">Reference proteome</keyword>
<dbReference type="Gene3D" id="1.10.155.10">
    <property type="entry name" value="Chemotaxis receptor methyltransferase CheR, N-terminal domain"/>
    <property type="match status" value="1"/>
</dbReference>
<dbReference type="InterPro" id="IPR022642">
    <property type="entry name" value="CheR_C"/>
</dbReference>
<dbReference type="InterPro" id="IPR036804">
    <property type="entry name" value="CheR_N_sf"/>
</dbReference>
<dbReference type="Gene3D" id="3.40.50.150">
    <property type="entry name" value="Vaccinia Virus protein VP39"/>
    <property type="match status" value="1"/>
</dbReference>
<dbReference type="Pfam" id="PF03705">
    <property type="entry name" value="CheR_N"/>
    <property type="match status" value="1"/>
</dbReference>
<feature type="domain" description="CheR-type methyltransferase" evidence="6">
    <location>
        <begin position="1"/>
        <end position="258"/>
    </location>
</feature>
<reference evidence="8" key="1">
    <citation type="submission" date="2016-11" db="EMBL/GenBank/DDBJ databases">
        <authorList>
            <person name="Varghese N."/>
            <person name="Submissions S."/>
        </authorList>
    </citation>
    <scope>NUCLEOTIDE SEQUENCE [LARGE SCALE GENOMIC DNA]</scope>
    <source>
        <strain evidence="8">DSM 11003</strain>
    </source>
</reference>
<evidence type="ECO:0000256" key="1">
    <source>
        <dbReference type="ARBA" id="ARBA00001541"/>
    </source>
</evidence>
<dbReference type="GO" id="GO:0008983">
    <property type="term" value="F:protein-glutamate O-methyltransferase activity"/>
    <property type="evidence" value="ECO:0007669"/>
    <property type="project" value="UniProtKB-EC"/>
</dbReference>